<feature type="region of interest" description="Disordered" evidence="18">
    <location>
        <begin position="1"/>
        <end position="22"/>
    </location>
</feature>
<evidence type="ECO:0000256" key="14">
    <source>
        <dbReference type="ARBA" id="ARBA00023273"/>
    </source>
</evidence>
<keyword evidence="12" id="KW-0505">Motor protein</keyword>
<dbReference type="Gene3D" id="1.20.58.530">
    <property type="match status" value="1"/>
</dbReference>
<feature type="domain" description="Myosin motor" evidence="19">
    <location>
        <begin position="1"/>
        <end position="149"/>
    </location>
</feature>
<dbReference type="GO" id="GO:0005524">
    <property type="term" value="F:ATP binding"/>
    <property type="evidence" value="ECO:0007669"/>
    <property type="project" value="UniProtKB-KW"/>
</dbReference>
<keyword evidence="5" id="KW-0723">Serine/threonine-protein kinase</keyword>
<dbReference type="InterPro" id="IPR027417">
    <property type="entry name" value="P-loop_NTPase"/>
</dbReference>
<evidence type="ECO:0000259" key="19">
    <source>
        <dbReference type="PROSITE" id="PS51456"/>
    </source>
</evidence>
<evidence type="ECO:0000256" key="5">
    <source>
        <dbReference type="ARBA" id="ARBA00022527"/>
    </source>
</evidence>
<reference evidence="20" key="2">
    <citation type="submission" date="2025-09" db="UniProtKB">
        <authorList>
            <consortium name="Ensembl"/>
        </authorList>
    </citation>
    <scope>IDENTIFICATION</scope>
</reference>
<protein>
    <recommendedName>
        <fullName evidence="3">non-specific serine/threonine protein kinase</fullName>
        <ecNumber evidence="3">2.7.11.1</ecNumber>
    </recommendedName>
</protein>
<keyword evidence="17" id="KW-0009">Actin-binding</keyword>
<accession>A0A8D0L1Z7</accession>
<keyword evidence="6" id="KW-0808">Transferase</keyword>
<evidence type="ECO:0000256" key="11">
    <source>
        <dbReference type="ARBA" id="ARBA00023123"/>
    </source>
</evidence>
<keyword evidence="8" id="KW-0547">Nucleotide-binding</keyword>
<evidence type="ECO:0000256" key="13">
    <source>
        <dbReference type="ARBA" id="ARBA00023212"/>
    </source>
</evidence>
<evidence type="ECO:0000313" key="21">
    <source>
        <dbReference type="Proteomes" id="UP000694392"/>
    </source>
</evidence>
<dbReference type="GO" id="GO:0016459">
    <property type="term" value="C:myosin complex"/>
    <property type="evidence" value="ECO:0007669"/>
    <property type="project" value="UniProtKB-KW"/>
</dbReference>
<dbReference type="PANTHER" id="PTHR46256">
    <property type="entry name" value="AGAP011099-PA"/>
    <property type="match status" value="1"/>
</dbReference>
<keyword evidence="7" id="KW-0677">Repeat</keyword>
<dbReference type="CDD" id="cd23767">
    <property type="entry name" value="IQCD"/>
    <property type="match status" value="1"/>
</dbReference>
<feature type="region of interest" description="Disordered" evidence="18">
    <location>
        <begin position="186"/>
        <end position="242"/>
    </location>
</feature>
<evidence type="ECO:0000256" key="7">
    <source>
        <dbReference type="ARBA" id="ARBA00022737"/>
    </source>
</evidence>
<proteinExistence type="inferred from homology"/>
<keyword evidence="9" id="KW-0418">Kinase</keyword>
<dbReference type="AlphaFoldDB" id="A0A8D0L1Z7"/>
<comment type="catalytic activity">
    <reaction evidence="16">
        <text>L-seryl-[protein] + ATP = O-phospho-L-seryl-[protein] + ADP + H(+)</text>
        <dbReference type="Rhea" id="RHEA:17989"/>
        <dbReference type="Rhea" id="RHEA-COMP:9863"/>
        <dbReference type="Rhea" id="RHEA-COMP:11604"/>
        <dbReference type="ChEBI" id="CHEBI:15378"/>
        <dbReference type="ChEBI" id="CHEBI:29999"/>
        <dbReference type="ChEBI" id="CHEBI:30616"/>
        <dbReference type="ChEBI" id="CHEBI:83421"/>
        <dbReference type="ChEBI" id="CHEBI:456216"/>
        <dbReference type="EC" id="2.7.11.1"/>
    </reaction>
</comment>
<dbReference type="GeneTree" id="ENSGT00940000165582"/>
<evidence type="ECO:0000256" key="8">
    <source>
        <dbReference type="ARBA" id="ARBA00022741"/>
    </source>
</evidence>
<evidence type="ECO:0000256" key="18">
    <source>
        <dbReference type="SAM" id="MobiDB-lite"/>
    </source>
</evidence>
<feature type="region of interest" description="Actin-binding" evidence="17">
    <location>
        <begin position="32"/>
        <end position="54"/>
    </location>
</feature>
<dbReference type="GO" id="GO:0003779">
    <property type="term" value="F:actin binding"/>
    <property type="evidence" value="ECO:0007669"/>
    <property type="project" value="UniProtKB-KW"/>
</dbReference>
<keyword evidence="11 17" id="KW-0518">Myosin</keyword>
<comment type="caution">
    <text evidence="17">Lacks conserved residue(s) required for the propagation of feature annotation.</text>
</comment>
<sequence length="265" mass="30845">MPQVKAKALPGADDHFNSTRKQSVGAQFRHSLSVLMEKMYSAHPHFVRCIKPNNQKLPGVFDSPAVLKQLRYNGLMETIRIRREGFPWRPTCEEFAERYRILLIKPGVPLTQESCLEILQRAELMDWRCGKSRLFFKTWHQEQLAGSLARLDRAAVVVQKTYKGFRCRKRYRALVAKLRAQQQQEQLEEAERERNRQLEQESQNQRTEAQPVPKPRRRGPHLHPSDSGPSRPPVPRPRSKLTEVTTYWGGRVPIAKGPWVWGHEI</sequence>
<dbReference type="Proteomes" id="UP000694392">
    <property type="component" value="Unplaced"/>
</dbReference>
<evidence type="ECO:0000256" key="10">
    <source>
        <dbReference type="ARBA" id="ARBA00022840"/>
    </source>
</evidence>
<evidence type="ECO:0000256" key="16">
    <source>
        <dbReference type="ARBA" id="ARBA00048679"/>
    </source>
</evidence>
<evidence type="ECO:0000256" key="6">
    <source>
        <dbReference type="ARBA" id="ARBA00022679"/>
    </source>
</evidence>
<dbReference type="GO" id="GO:0004674">
    <property type="term" value="F:protein serine/threonine kinase activity"/>
    <property type="evidence" value="ECO:0007669"/>
    <property type="project" value="UniProtKB-KW"/>
</dbReference>
<dbReference type="InterPro" id="IPR001609">
    <property type="entry name" value="Myosin_head_motor_dom-like"/>
</dbReference>
<keyword evidence="14" id="KW-0966">Cell projection</keyword>
<dbReference type="GO" id="GO:0030832">
    <property type="term" value="P:regulation of actin filament length"/>
    <property type="evidence" value="ECO:0007669"/>
    <property type="project" value="TreeGrafter"/>
</dbReference>
<evidence type="ECO:0000256" key="15">
    <source>
        <dbReference type="ARBA" id="ARBA00047899"/>
    </source>
</evidence>
<comment type="catalytic activity">
    <reaction evidence="15">
        <text>L-threonyl-[protein] + ATP = O-phospho-L-threonyl-[protein] + ADP + H(+)</text>
        <dbReference type="Rhea" id="RHEA:46608"/>
        <dbReference type="Rhea" id="RHEA-COMP:11060"/>
        <dbReference type="Rhea" id="RHEA-COMP:11605"/>
        <dbReference type="ChEBI" id="CHEBI:15378"/>
        <dbReference type="ChEBI" id="CHEBI:30013"/>
        <dbReference type="ChEBI" id="CHEBI:30616"/>
        <dbReference type="ChEBI" id="CHEBI:61977"/>
        <dbReference type="ChEBI" id="CHEBI:456216"/>
        <dbReference type="EC" id="2.7.11.1"/>
    </reaction>
</comment>
<evidence type="ECO:0000256" key="2">
    <source>
        <dbReference type="ARBA" id="ARBA00004316"/>
    </source>
</evidence>
<comment type="similarity">
    <text evidence="17">Belongs to the TRAFAC class myosin-kinesin ATPase superfamily. Myosin family.</text>
</comment>
<dbReference type="PROSITE" id="PS50096">
    <property type="entry name" value="IQ"/>
    <property type="match status" value="1"/>
</dbReference>
<evidence type="ECO:0000256" key="3">
    <source>
        <dbReference type="ARBA" id="ARBA00012513"/>
    </source>
</evidence>
<evidence type="ECO:0000256" key="1">
    <source>
        <dbReference type="ARBA" id="ARBA00004245"/>
    </source>
</evidence>
<dbReference type="EC" id="2.7.11.1" evidence="3"/>
<organism evidence="20 21">
    <name type="scientific">Sphenodon punctatus</name>
    <name type="common">Tuatara</name>
    <name type="synonym">Hatteria punctata</name>
    <dbReference type="NCBI Taxonomy" id="8508"/>
    <lineage>
        <taxon>Eukaryota</taxon>
        <taxon>Metazoa</taxon>
        <taxon>Chordata</taxon>
        <taxon>Craniata</taxon>
        <taxon>Vertebrata</taxon>
        <taxon>Euteleostomi</taxon>
        <taxon>Lepidosauria</taxon>
        <taxon>Sphenodontia</taxon>
        <taxon>Sphenodontidae</taxon>
        <taxon>Sphenodon</taxon>
    </lineage>
</organism>
<reference evidence="20" key="1">
    <citation type="submission" date="2025-08" db="UniProtKB">
        <authorList>
            <consortium name="Ensembl"/>
        </authorList>
    </citation>
    <scope>IDENTIFICATION</scope>
</reference>
<evidence type="ECO:0000313" key="20">
    <source>
        <dbReference type="Ensembl" id="ENSSPUP00000001719.1"/>
    </source>
</evidence>
<dbReference type="SMART" id="SM00015">
    <property type="entry name" value="IQ"/>
    <property type="match status" value="1"/>
</dbReference>
<comment type="subcellular location">
    <subcellularLocation>
        <location evidence="2">Cell projection</location>
    </subcellularLocation>
    <subcellularLocation>
        <location evidence="1">Cytoplasm</location>
        <location evidence="1">Cytoskeleton</location>
    </subcellularLocation>
</comment>
<name>A0A8D0L1Z7_SPHPU</name>
<keyword evidence="4" id="KW-0963">Cytoplasm</keyword>
<dbReference type="OMA" id="DAREWQM"/>
<dbReference type="Ensembl" id="ENSSPUT00000001814.1">
    <property type="protein sequence ID" value="ENSSPUP00000001719.1"/>
    <property type="gene ID" value="ENSSPUG00000001327.1"/>
</dbReference>
<evidence type="ECO:0000256" key="4">
    <source>
        <dbReference type="ARBA" id="ARBA00022490"/>
    </source>
</evidence>
<dbReference type="PANTHER" id="PTHR46256:SF5">
    <property type="entry name" value="MYOSIN-IIIB-LIKE"/>
    <property type="match status" value="1"/>
</dbReference>
<evidence type="ECO:0000256" key="12">
    <source>
        <dbReference type="ARBA" id="ARBA00023175"/>
    </source>
</evidence>
<dbReference type="SUPFAM" id="SSF52540">
    <property type="entry name" value="P-loop containing nucleoside triphosphate hydrolases"/>
    <property type="match status" value="1"/>
</dbReference>
<dbReference type="Pfam" id="PF00063">
    <property type="entry name" value="Myosin_head"/>
    <property type="match status" value="1"/>
</dbReference>
<dbReference type="InterPro" id="IPR052409">
    <property type="entry name" value="Myosin-III_kinase_activity"/>
</dbReference>
<dbReference type="GO" id="GO:0042995">
    <property type="term" value="C:cell projection"/>
    <property type="evidence" value="ECO:0007669"/>
    <property type="project" value="UniProtKB-SubCell"/>
</dbReference>
<dbReference type="Pfam" id="PF00612">
    <property type="entry name" value="IQ"/>
    <property type="match status" value="1"/>
</dbReference>
<dbReference type="PROSITE" id="PS51456">
    <property type="entry name" value="MYOSIN_MOTOR"/>
    <property type="match status" value="1"/>
</dbReference>
<evidence type="ECO:0000256" key="9">
    <source>
        <dbReference type="ARBA" id="ARBA00022777"/>
    </source>
</evidence>
<keyword evidence="10" id="KW-0067">ATP-binding</keyword>
<dbReference type="InterPro" id="IPR000048">
    <property type="entry name" value="IQ_motif_EF-hand-BS"/>
</dbReference>
<keyword evidence="13" id="KW-0206">Cytoskeleton</keyword>
<dbReference type="GO" id="GO:0000146">
    <property type="term" value="F:microfilament motor activity"/>
    <property type="evidence" value="ECO:0007669"/>
    <property type="project" value="TreeGrafter"/>
</dbReference>
<dbReference type="InterPro" id="IPR036961">
    <property type="entry name" value="Kinesin_motor_dom_sf"/>
</dbReference>
<feature type="compositionally biased region" description="Basic and acidic residues" evidence="18">
    <location>
        <begin position="189"/>
        <end position="199"/>
    </location>
</feature>
<evidence type="ECO:0000256" key="17">
    <source>
        <dbReference type="PROSITE-ProRule" id="PRU00782"/>
    </source>
</evidence>
<keyword evidence="21" id="KW-1185">Reference proteome</keyword>
<dbReference type="Gene3D" id="3.40.850.10">
    <property type="entry name" value="Kinesin motor domain"/>
    <property type="match status" value="1"/>
</dbReference>
<dbReference type="Gene3D" id="1.20.5.4820">
    <property type="match status" value="1"/>
</dbReference>